<reference evidence="1 2" key="1">
    <citation type="submission" date="2018-11" db="EMBL/GenBank/DDBJ databases">
        <title>Whole genome sequencing of Pantoea sp. RIT388.</title>
        <authorList>
            <person name="Gan H.M."/>
            <person name="Hudson A.O."/>
        </authorList>
    </citation>
    <scope>NUCLEOTIDE SEQUENCE [LARGE SCALE GENOMIC DNA]</scope>
    <source>
        <strain evidence="1 2">RIT388</strain>
    </source>
</reference>
<keyword evidence="2" id="KW-1185">Reference proteome</keyword>
<organism evidence="1 2">
    <name type="scientific">Candidatus Pantoea deserta</name>
    <dbReference type="NCBI Taxonomy" id="1869313"/>
    <lineage>
        <taxon>Bacteria</taxon>
        <taxon>Pseudomonadati</taxon>
        <taxon>Pseudomonadota</taxon>
        <taxon>Gammaproteobacteria</taxon>
        <taxon>Enterobacterales</taxon>
        <taxon>Erwiniaceae</taxon>
        <taxon>Pantoea</taxon>
    </lineage>
</organism>
<dbReference type="OrthoDB" id="6540817at2"/>
<gene>
    <name evidence="1" type="ORF">BBB56_12090</name>
</gene>
<proteinExistence type="predicted"/>
<accession>A0A3N4P644</accession>
<dbReference type="RefSeq" id="WP_123801194.1">
    <property type="nucleotide sequence ID" value="NZ_RMVG01000008.1"/>
</dbReference>
<sequence>MRFFSFIPHRHRWQDIVISRANAIAPSGRTYYSTLISARCRTCNQTLYRIYYSDISDAQARRWLG</sequence>
<dbReference type="AlphaFoldDB" id="A0A3N4P644"/>
<dbReference type="EMBL" id="RMVG01000008">
    <property type="protein sequence ID" value="RPE00317.1"/>
    <property type="molecule type" value="Genomic_DNA"/>
</dbReference>
<dbReference type="Proteomes" id="UP000281332">
    <property type="component" value="Unassembled WGS sequence"/>
</dbReference>
<evidence type="ECO:0000313" key="1">
    <source>
        <dbReference type="EMBL" id="RPE00317.1"/>
    </source>
</evidence>
<name>A0A3N4P644_9GAMM</name>
<comment type="caution">
    <text evidence="1">The sequence shown here is derived from an EMBL/GenBank/DDBJ whole genome shotgun (WGS) entry which is preliminary data.</text>
</comment>
<evidence type="ECO:0000313" key="2">
    <source>
        <dbReference type="Proteomes" id="UP000281332"/>
    </source>
</evidence>
<protein>
    <submittedName>
        <fullName evidence="1">Uncharacterized protein</fullName>
    </submittedName>
</protein>